<reference evidence="1" key="1">
    <citation type="submission" date="2021-01" db="EMBL/GenBank/DDBJ databases">
        <authorList>
            <person name="Corre E."/>
            <person name="Pelletier E."/>
            <person name="Niang G."/>
            <person name="Scheremetjew M."/>
            <person name="Finn R."/>
            <person name="Kale V."/>
            <person name="Holt S."/>
            <person name="Cochrane G."/>
            <person name="Meng A."/>
            <person name="Brown T."/>
            <person name="Cohen L."/>
        </authorList>
    </citation>
    <scope>NUCLEOTIDE SEQUENCE</scope>
    <source>
        <strain evidence="1">CCAP 1951/1</strain>
    </source>
</reference>
<name>A0A7S1M1D3_NEODS</name>
<protein>
    <submittedName>
        <fullName evidence="1">Uncharacterized protein</fullName>
    </submittedName>
</protein>
<dbReference type="SUPFAM" id="SSF51197">
    <property type="entry name" value="Clavaminate synthase-like"/>
    <property type="match status" value="1"/>
</dbReference>
<evidence type="ECO:0000313" key="1">
    <source>
        <dbReference type="EMBL" id="CAD9119139.1"/>
    </source>
</evidence>
<dbReference type="Gene3D" id="2.60.120.620">
    <property type="entry name" value="q2cbj1_9rhob like domain"/>
    <property type="match status" value="1"/>
</dbReference>
<dbReference type="PANTHER" id="PTHR40128">
    <property type="entry name" value="EXPRESSED PROTEIN"/>
    <property type="match status" value="1"/>
</dbReference>
<dbReference type="PANTHER" id="PTHR40128:SF1">
    <property type="entry name" value="PHYTANOYL-COA HYDROXYLASE"/>
    <property type="match status" value="1"/>
</dbReference>
<organism evidence="1">
    <name type="scientific">Neobodo designis</name>
    <name type="common">Flagellated protozoan</name>
    <name type="synonym">Bodo designis</name>
    <dbReference type="NCBI Taxonomy" id="312471"/>
    <lineage>
        <taxon>Eukaryota</taxon>
        <taxon>Discoba</taxon>
        <taxon>Euglenozoa</taxon>
        <taxon>Kinetoplastea</taxon>
        <taxon>Metakinetoplastina</taxon>
        <taxon>Neobodonida</taxon>
        <taxon>Neobodo</taxon>
    </lineage>
</organism>
<proteinExistence type="predicted"/>
<gene>
    <name evidence="1" type="ORF">NDES1114_LOCUS16395</name>
</gene>
<sequence>MSYPEEEHGFSMPAVYMNRGTKLALSAWVPLLDTPIAAGGLVTVGGSNSCKEYEKIRLTYGAHEVESGDIHGDGSYTRDPHELLALGRRLHATSFEAGDLVLSTVYTMQGFATNVSRQWRVSAVSRWIMEGDDVGPDPRYMRTGDGLAGWDANRENKARYPRSMQQAKADWGLG</sequence>
<accession>A0A7S1M1D3</accession>
<dbReference type="AlphaFoldDB" id="A0A7S1M1D3"/>
<dbReference type="EMBL" id="HBGF01024713">
    <property type="protein sequence ID" value="CAD9119139.1"/>
    <property type="molecule type" value="Transcribed_RNA"/>
</dbReference>